<feature type="chain" id="PRO_5046021313" description="Lipoprotein" evidence="1">
    <location>
        <begin position="29"/>
        <end position="257"/>
    </location>
</feature>
<reference evidence="3" key="1">
    <citation type="journal article" date="2019" name="Int. J. Syst. Evol. Microbiol.">
        <title>The Global Catalogue of Microorganisms (GCM) 10K type strain sequencing project: providing services to taxonomists for standard genome sequencing and annotation.</title>
        <authorList>
            <consortium name="The Broad Institute Genomics Platform"/>
            <consortium name="The Broad Institute Genome Sequencing Center for Infectious Disease"/>
            <person name="Wu L."/>
            <person name="Ma J."/>
        </authorList>
    </citation>
    <scope>NUCLEOTIDE SEQUENCE [LARGE SCALE GENOMIC DNA]</scope>
    <source>
        <strain evidence="3">JCM 14046</strain>
    </source>
</reference>
<name>A0ABP5AZM9_9ACTN</name>
<evidence type="ECO:0008006" key="4">
    <source>
        <dbReference type="Google" id="ProtNLM"/>
    </source>
</evidence>
<evidence type="ECO:0000313" key="2">
    <source>
        <dbReference type="EMBL" id="GAA1927003.1"/>
    </source>
</evidence>
<accession>A0ABP5AZM9</accession>
<feature type="signal peptide" evidence="1">
    <location>
        <begin position="1"/>
        <end position="28"/>
    </location>
</feature>
<comment type="caution">
    <text evidence="2">The sequence shown here is derived from an EMBL/GenBank/DDBJ whole genome shotgun (WGS) entry which is preliminary data.</text>
</comment>
<evidence type="ECO:0000313" key="3">
    <source>
        <dbReference type="Proteomes" id="UP001501612"/>
    </source>
</evidence>
<dbReference type="Proteomes" id="UP001501612">
    <property type="component" value="Unassembled WGS sequence"/>
</dbReference>
<sequence length="257" mass="27177">MTSSATTTSLTRRTRAALGLLLAGTVLATSSCGVAQDVGGYASGLVGGGGAAAEAAPSPAAADPIDSELTRDGTTQVHTALRGVDDLDVVLTMYPTARTPRTHEWFPKGGKYLTFTLQAFDTARGERDPFATKREVYLDRIRVTSAVVGDGDRAGDAGRPPYRLDAQARDVTLDPEPTATRRGMLITSPKGSFELQDQRLGSVPRGTRGIELTVTGTVYVETVAGSDDYLRRTVTAEVPIGIFDSAERTVSDPVTRD</sequence>
<gene>
    <name evidence="2" type="ORF">GCM10009737_31070</name>
</gene>
<keyword evidence="3" id="KW-1185">Reference proteome</keyword>
<proteinExistence type="predicted"/>
<dbReference type="RefSeq" id="WP_344008508.1">
    <property type="nucleotide sequence ID" value="NZ_BAAAMY010000007.1"/>
</dbReference>
<evidence type="ECO:0000256" key="1">
    <source>
        <dbReference type="SAM" id="SignalP"/>
    </source>
</evidence>
<keyword evidence="1" id="KW-0732">Signal</keyword>
<organism evidence="2 3">
    <name type="scientific">Nocardioides lentus</name>
    <dbReference type="NCBI Taxonomy" id="338077"/>
    <lineage>
        <taxon>Bacteria</taxon>
        <taxon>Bacillati</taxon>
        <taxon>Actinomycetota</taxon>
        <taxon>Actinomycetes</taxon>
        <taxon>Propionibacteriales</taxon>
        <taxon>Nocardioidaceae</taxon>
        <taxon>Nocardioides</taxon>
    </lineage>
</organism>
<dbReference type="EMBL" id="BAAAMY010000007">
    <property type="protein sequence ID" value="GAA1927003.1"/>
    <property type="molecule type" value="Genomic_DNA"/>
</dbReference>
<protein>
    <recommendedName>
        <fullName evidence="4">Lipoprotein</fullName>
    </recommendedName>
</protein>